<gene>
    <name evidence="2" type="ORF">SAMN05421877_11149</name>
</gene>
<evidence type="ECO:0000313" key="2">
    <source>
        <dbReference type="EMBL" id="SEG62732.1"/>
    </source>
</evidence>
<dbReference type="OrthoDB" id="1408849at2"/>
<proteinExistence type="predicted"/>
<dbReference type="EMBL" id="FNUT01000011">
    <property type="protein sequence ID" value="SEG62732.1"/>
    <property type="molecule type" value="Genomic_DNA"/>
</dbReference>
<evidence type="ECO:0000256" key="1">
    <source>
        <dbReference type="SAM" id="MobiDB-lite"/>
    </source>
</evidence>
<organism evidence="2 3">
    <name type="scientific">Sphingobacterium lactis</name>
    <dbReference type="NCBI Taxonomy" id="797291"/>
    <lineage>
        <taxon>Bacteria</taxon>
        <taxon>Pseudomonadati</taxon>
        <taxon>Bacteroidota</taxon>
        <taxon>Sphingobacteriia</taxon>
        <taxon>Sphingobacteriales</taxon>
        <taxon>Sphingobacteriaceae</taxon>
        <taxon>Sphingobacterium</taxon>
    </lineage>
</organism>
<accession>A0A1H6BQ23</accession>
<protein>
    <submittedName>
        <fullName evidence="2">Uncharacterized protein</fullName>
    </submittedName>
</protein>
<feature type="region of interest" description="Disordered" evidence="1">
    <location>
        <begin position="482"/>
        <end position="507"/>
    </location>
</feature>
<dbReference type="Proteomes" id="UP000236731">
    <property type="component" value="Unassembled WGS sequence"/>
</dbReference>
<keyword evidence="3" id="KW-1185">Reference proteome</keyword>
<dbReference type="RefSeq" id="WP_103907328.1">
    <property type="nucleotide sequence ID" value="NZ_CP049246.1"/>
</dbReference>
<sequence length="507" mass="56071">MNWNKIKTLVLTALGITSIAENKLTAEQEETIKLAYGENVLAKFKEGLAAENPQDHAKAIHEAMKAFFAPEAEEATNGIAAQLEASIAENKRKDSLIEALMASAEEIPNPETNEFQGKAGVPKVMSVLRKAGHYAAAFGFLATGSMISAQGKTMDVDAVRQEFGTYLSMNGNNLEIVRQLFNGFTSSKYFKSVPAVTEHRAVQAQINSVVQQFTPKWTPKGNTKFTPLVIKNRRHKINVPIIPAEVLDSYLFHLYDERLSPDQMPITKYIWEQLIYPQILDDIELRMIFKGKYVENADPNTPTDPEDSMDGIETILVSQKALGAASKVNFTDATINWDTATAEQILAFFESFVDKLTPLYKNKKMNIYVSPEVYRKYQRSYKKVWGQNSGQDGDFGTAKIDYSVNTLVALDGMSGSPIVFSTPDGNMVKLRHKNEVPNVINDVQKHDYEVRLFGEFWLGVGFQIAEAVFAYVPAGYDPQAGLRPSNQFPDGSAPVEEPASAGGAGGI</sequence>
<dbReference type="AlphaFoldDB" id="A0A1H6BQ23"/>
<name>A0A1H6BQ23_9SPHI</name>
<evidence type="ECO:0000313" key="3">
    <source>
        <dbReference type="Proteomes" id="UP000236731"/>
    </source>
</evidence>
<reference evidence="3" key="1">
    <citation type="submission" date="2016-10" db="EMBL/GenBank/DDBJ databases">
        <authorList>
            <person name="Varghese N."/>
            <person name="Submissions S."/>
        </authorList>
    </citation>
    <scope>NUCLEOTIDE SEQUENCE [LARGE SCALE GENOMIC DNA]</scope>
    <source>
        <strain evidence="3">DSM 22361</strain>
    </source>
</reference>